<evidence type="ECO:0000256" key="3">
    <source>
        <dbReference type="ARBA" id="ARBA00022723"/>
    </source>
</evidence>
<dbReference type="Gene3D" id="3.40.50.300">
    <property type="entry name" value="P-loop containing nucleotide triphosphate hydrolases"/>
    <property type="match status" value="1"/>
</dbReference>
<evidence type="ECO:0000256" key="2">
    <source>
        <dbReference type="ARBA" id="ARBA00022598"/>
    </source>
</evidence>
<feature type="binding site" evidence="9">
    <location>
        <position position="41"/>
    </location>
    <ligand>
        <name>substrate</name>
    </ligand>
</feature>
<evidence type="ECO:0000313" key="10">
    <source>
        <dbReference type="EMBL" id="SHJ52104.1"/>
    </source>
</evidence>
<dbReference type="HAMAP" id="MF_00336">
    <property type="entry name" value="BioD"/>
    <property type="match status" value="1"/>
</dbReference>
<feature type="binding site" evidence="9">
    <location>
        <position position="55"/>
    </location>
    <ligand>
        <name>Mg(2+)</name>
        <dbReference type="ChEBI" id="CHEBI:18420"/>
    </ligand>
</feature>
<feature type="binding site" evidence="9">
    <location>
        <begin position="12"/>
        <end position="17"/>
    </location>
    <ligand>
        <name>ATP</name>
        <dbReference type="ChEBI" id="CHEBI:30616"/>
    </ligand>
</feature>
<comment type="similarity">
    <text evidence="9">Belongs to the dethiobiotin synthetase family.</text>
</comment>
<feature type="binding site" evidence="9">
    <location>
        <begin position="116"/>
        <end position="119"/>
    </location>
    <ligand>
        <name>ATP</name>
        <dbReference type="ChEBI" id="CHEBI:30616"/>
    </ligand>
</feature>
<dbReference type="InterPro" id="IPR004472">
    <property type="entry name" value="DTB_synth_BioD"/>
</dbReference>
<name>A0A1M6JZK5_9FIRM</name>
<dbReference type="SUPFAM" id="SSF52540">
    <property type="entry name" value="P-loop containing nucleoside triphosphate hydrolases"/>
    <property type="match status" value="1"/>
</dbReference>
<comment type="catalytic activity">
    <reaction evidence="9">
        <text>(7R,8S)-7,8-diammoniononanoate + CO2 + ATP = (4R,5S)-dethiobiotin + ADP + phosphate + 3 H(+)</text>
        <dbReference type="Rhea" id="RHEA:15805"/>
        <dbReference type="ChEBI" id="CHEBI:15378"/>
        <dbReference type="ChEBI" id="CHEBI:16526"/>
        <dbReference type="ChEBI" id="CHEBI:30616"/>
        <dbReference type="ChEBI" id="CHEBI:43474"/>
        <dbReference type="ChEBI" id="CHEBI:149469"/>
        <dbReference type="ChEBI" id="CHEBI:149473"/>
        <dbReference type="ChEBI" id="CHEBI:456216"/>
        <dbReference type="EC" id="6.3.3.3"/>
    </reaction>
</comment>
<dbReference type="InterPro" id="IPR027417">
    <property type="entry name" value="P-loop_NTPase"/>
</dbReference>
<dbReference type="UniPathway" id="UPA00078">
    <property type="reaction ID" value="UER00161"/>
</dbReference>
<evidence type="ECO:0000256" key="4">
    <source>
        <dbReference type="ARBA" id="ARBA00022741"/>
    </source>
</evidence>
<dbReference type="CDD" id="cd03109">
    <property type="entry name" value="DTBS"/>
    <property type="match status" value="1"/>
</dbReference>
<dbReference type="NCBIfam" id="TIGR00347">
    <property type="entry name" value="bioD"/>
    <property type="match status" value="1"/>
</dbReference>
<organism evidence="10 11">
    <name type="scientific">Anaerotignum lactatifermentans DSM 14214</name>
    <dbReference type="NCBI Taxonomy" id="1121323"/>
    <lineage>
        <taxon>Bacteria</taxon>
        <taxon>Bacillati</taxon>
        <taxon>Bacillota</taxon>
        <taxon>Clostridia</taxon>
        <taxon>Lachnospirales</taxon>
        <taxon>Anaerotignaceae</taxon>
        <taxon>Anaerotignum</taxon>
    </lineage>
</organism>
<dbReference type="EC" id="6.3.3.3" evidence="9"/>
<dbReference type="OrthoDB" id="9802097at2"/>
<evidence type="ECO:0000256" key="1">
    <source>
        <dbReference type="ARBA" id="ARBA00022490"/>
    </source>
</evidence>
<comment type="subunit">
    <text evidence="9">Homodimer.</text>
</comment>
<dbReference type="Proteomes" id="UP000183975">
    <property type="component" value="Unassembled WGS sequence"/>
</dbReference>
<feature type="active site" evidence="9">
    <location>
        <position position="37"/>
    </location>
</feature>
<dbReference type="PANTHER" id="PTHR43210">
    <property type="entry name" value="DETHIOBIOTIN SYNTHETASE"/>
    <property type="match status" value="1"/>
</dbReference>
<comment type="catalytic activity">
    <reaction evidence="8">
        <text>(7R,8S)-8-amino-7-(carboxyamino)nonanoate + ATP = (4R,5S)-dethiobiotin + ADP + phosphate + H(+)</text>
        <dbReference type="Rhea" id="RHEA:63684"/>
        <dbReference type="ChEBI" id="CHEBI:15378"/>
        <dbReference type="ChEBI" id="CHEBI:30616"/>
        <dbReference type="ChEBI" id="CHEBI:43474"/>
        <dbReference type="ChEBI" id="CHEBI:149470"/>
        <dbReference type="ChEBI" id="CHEBI:149473"/>
        <dbReference type="ChEBI" id="CHEBI:456216"/>
    </reaction>
</comment>
<keyword evidence="5 9" id="KW-0093">Biotin biosynthesis</keyword>
<keyword evidence="6 9" id="KW-0067">ATP-binding</keyword>
<keyword evidence="1 9" id="KW-0963">Cytoplasm</keyword>
<dbReference type="PIRSF" id="PIRSF006755">
    <property type="entry name" value="DTB_synth"/>
    <property type="match status" value="1"/>
</dbReference>
<dbReference type="Pfam" id="PF13500">
    <property type="entry name" value="AAA_26"/>
    <property type="match status" value="1"/>
</dbReference>
<evidence type="ECO:0000256" key="5">
    <source>
        <dbReference type="ARBA" id="ARBA00022756"/>
    </source>
</evidence>
<comment type="pathway">
    <text evidence="9">Cofactor biosynthesis; biotin biosynthesis; biotin from 7,8-diaminononanoate: step 1/2.</text>
</comment>
<dbReference type="AlphaFoldDB" id="A0A1M6JZK5"/>
<dbReference type="GO" id="GO:0009102">
    <property type="term" value="P:biotin biosynthetic process"/>
    <property type="evidence" value="ECO:0007669"/>
    <property type="project" value="UniProtKB-UniRule"/>
</dbReference>
<dbReference type="RefSeq" id="WP_072847957.1">
    <property type="nucleotide sequence ID" value="NZ_FRAH01000003.1"/>
</dbReference>
<reference evidence="10 11" key="1">
    <citation type="submission" date="2016-11" db="EMBL/GenBank/DDBJ databases">
        <authorList>
            <person name="Jaros S."/>
            <person name="Januszkiewicz K."/>
            <person name="Wedrychowicz H."/>
        </authorList>
    </citation>
    <scope>NUCLEOTIDE SEQUENCE [LARGE SCALE GENOMIC DNA]</scope>
    <source>
        <strain evidence="10 11">DSM 14214</strain>
    </source>
</reference>
<feature type="binding site" evidence="9">
    <location>
        <position position="116"/>
    </location>
    <ligand>
        <name>Mg(2+)</name>
        <dbReference type="ChEBI" id="CHEBI:18420"/>
    </ligand>
</feature>
<comment type="caution">
    <text evidence="9">Lacks conserved residue(s) required for the propagation of feature annotation.</text>
</comment>
<feature type="binding site" evidence="9">
    <location>
        <begin position="180"/>
        <end position="181"/>
    </location>
    <ligand>
        <name>ATP</name>
        <dbReference type="ChEBI" id="CHEBI:30616"/>
    </ligand>
</feature>
<accession>A0A1M6JZK5</accession>
<keyword evidence="4 9" id="KW-0547">Nucleotide-binding</keyword>
<feature type="binding site" evidence="9">
    <location>
        <position position="55"/>
    </location>
    <ligand>
        <name>ATP</name>
        <dbReference type="ChEBI" id="CHEBI:30616"/>
    </ligand>
</feature>
<dbReference type="PANTHER" id="PTHR43210:SF2">
    <property type="entry name" value="ATP-DEPENDENT DETHIOBIOTIN SYNTHETASE BIOD 2"/>
    <property type="match status" value="1"/>
</dbReference>
<evidence type="ECO:0000256" key="8">
    <source>
        <dbReference type="ARBA" id="ARBA00047386"/>
    </source>
</evidence>
<gene>
    <name evidence="9" type="primary">bioD</name>
    <name evidence="10" type="ORF">SAMN02745138_00018</name>
</gene>
<protein>
    <recommendedName>
        <fullName evidence="9">ATP-dependent dethiobiotin synthetase BioD</fullName>
        <ecNumber evidence="9">6.3.3.3</ecNumber>
    </recommendedName>
    <alternativeName>
        <fullName evidence="9">DTB synthetase</fullName>
        <shortName evidence="9">DTBS</shortName>
    </alternativeName>
    <alternativeName>
        <fullName evidence="9">Dethiobiotin synthase</fullName>
    </alternativeName>
</protein>
<keyword evidence="11" id="KW-1185">Reference proteome</keyword>
<evidence type="ECO:0000256" key="7">
    <source>
        <dbReference type="ARBA" id="ARBA00022842"/>
    </source>
</evidence>
<dbReference type="GO" id="GO:0005829">
    <property type="term" value="C:cytosol"/>
    <property type="evidence" value="ECO:0007669"/>
    <property type="project" value="TreeGrafter"/>
</dbReference>
<comment type="function">
    <text evidence="9">Catalyzes a mechanistically unusual reaction, the ATP-dependent insertion of CO2 between the N7 and N8 nitrogen atoms of 7,8-diaminopelargonic acid (DAPA, also called 7,8-diammoniononanoate) to form a ureido ring.</text>
</comment>
<evidence type="ECO:0000256" key="6">
    <source>
        <dbReference type="ARBA" id="ARBA00022840"/>
    </source>
</evidence>
<keyword evidence="3 9" id="KW-0479">Metal-binding</keyword>
<dbReference type="GO" id="GO:0004141">
    <property type="term" value="F:dethiobiotin synthase activity"/>
    <property type="evidence" value="ECO:0007669"/>
    <property type="project" value="UniProtKB-UniRule"/>
</dbReference>
<keyword evidence="2 9" id="KW-0436">Ligase</keyword>
<evidence type="ECO:0000256" key="9">
    <source>
        <dbReference type="HAMAP-Rule" id="MF_00336"/>
    </source>
</evidence>
<dbReference type="GO" id="GO:0000287">
    <property type="term" value="F:magnesium ion binding"/>
    <property type="evidence" value="ECO:0007669"/>
    <property type="project" value="UniProtKB-UniRule"/>
</dbReference>
<sequence>MKQLMIIGTDTDVGKTYVSGLILKKLHENGKKAAYFKAAMSGNIRLSDGSLLPGDADFVKTTSGISQSLADMCPYVYETAVSPHLAAQIEGNPIEWETIQEAYDTLCGTYDFVTVEGSGGILCPLRHDETTSFSLADFVLSQHLSCLLVADAGLGTLNYVGLTAAYLKSQNIPLQGIILNRFQTGNLLHEDNKRMCEILTGVPVIACLPEGAADLPISIETLVSLYTERKENPCSGIPTHK</sequence>
<proteinExistence type="inferred from homology"/>
<comment type="subcellular location">
    <subcellularLocation>
        <location evidence="9">Cytoplasm</location>
    </subcellularLocation>
</comment>
<dbReference type="EMBL" id="FRAH01000003">
    <property type="protein sequence ID" value="SHJ52104.1"/>
    <property type="molecule type" value="Genomic_DNA"/>
</dbReference>
<dbReference type="GO" id="GO:0005524">
    <property type="term" value="F:ATP binding"/>
    <property type="evidence" value="ECO:0007669"/>
    <property type="project" value="UniProtKB-UniRule"/>
</dbReference>
<feature type="binding site" evidence="9">
    <location>
        <position position="16"/>
    </location>
    <ligand>
        <name>Mg(2+)</name>
        <dbReference type="ChEBI" id="CHEBI:18420"/>
    </ligand>
</feature>
<evidence type="ECO:0000313" key="11">
    <source>
        <dbReference type="Proteomes" id="UP000183975"/>
    </source>
</evidence>
<comment type="cofactor">
    <cofactor evidence="9">
        <name>Mg(2+)</name>
        <dbReference type="ChEBI" id="CHEBI:18420"/>
    </cofactor>
</comment>
<keyword evidence="7 9" id="KW-0460">Magnesium</keyword>